<dbReference type="GO" id="GO:0022857">
    <property type="term" value="F:transmembrane transporter activity"/>
    <property type="evidence" value="ECO:0007669"/>
    <property type="project" value="InterPro"/>
</dbReference>
<dbReference type="InterPro" id="IPR020846">
    <property type="entry name" value="MFS_dom"/>
</dbReference>
<feature type="transmembrane region" description="Helical" evidence="4">
    <location>
        <begin position="416"/>
        <end position="436"/>
    </location>
</feature>
<keyword evidence="4" id="KW-0472">Membrane</keyword>
<feature type="transmembrane region" description="Helical" evidence="4">
    <location>
        <begin position="215"/>
        <end position="235"/>
    </location>
</feature>
<organism evidence="6 7">
    <name type="scientific">Armillaria borealis</name>
    <dbReference type="NCBI Taxonomy" id="47425"/>
    <lineage>
        <taxon>Eukaryota</taxon>
        <taxon>Fungi</taxon>
        <taxon>Dikarya</taxon>
        <taxon>Basidiomycota</taxon>
        <taxon>Agaricomycotina</taxon>
        <taxon>Agaricomycetes</taxon>
        <taxon>Agaricomycetidae</taxon>
        <taxon>Agaricales</taxon>
        <taxon>Marasmiineae</taxon>
        <taxon>Physalacriaceae</taxon>
        <taxon>Armillaria</taxon>
    </lineage>
</organism>
<keyword evidence="4" id="KW-0812">Transmembrane</keyword>
<feature type="transmembrane region" description="Helical" evidence="4">
    <location>
        <begin position="183"/>
        <end position="203"/>
    </location>
</feature>
<feature type="region of interest" description="Disordered" evidence="3">
    <location>
        <begin position="1"/>
        <end position="48"/>
    </location>
</feature>
<feature type="transmembrane region" description="Helical" evidence="4">
    <location>
        <begin position="383"/>
        <end position="404"/>
    </location>
</feature>
<dbReference type="GO" id="GO:0016020">
    <property type="term" value="C:membrane"/>
    <property type="evidence" value="ECO:0007669"/>
    <property type="project" value="UniProtKB-SubCell"/>
</dbReference>
<feature type="transmembrane region" description="Helical" evidence="4">
    <location>
        <begin position="56"/>
        <end position="77"/>
    </location>
</feature>
<gene>
    <name evidence="6" type="ORF">EV421DRAFT_660326</name>
</gene>
<dbReference type="AlphaFoldDB" id="A0AA39K4J0"/>
<dbReference type="Proteomes" id="UP001175226">
    <property type="component" value="Unassembled WGS sequence"/>
</dbReference>
<evidence type="ECO:0000313" key="6">
    <source>
        <dbReference type="EMBL" id="KAK0453221.1"/>
    </source>
</evidence>
<feature type="transmembrane region" description="Helical" evidence="4">
    <location>
        <begin position="126"/>
        <end position="143"/>
    </location>
</feature>
<feature type="transmembrane region" description="Helical" evidence="4">
    <location>
        <begin position="348"/>
        <end position="371"/>
    </location>
</feature>
<comment type="subcellular location">
    <subcellularLocation>
        <location evidence="1">Membrane</location>
        <topology evidence="1">Multi-pass membrane protein</topology>
    </subcellularLocation>
</comment>
<evidence type="ECO:0000259" key="5">
    <source>
        <dbReference type="PROSITE" id="PS50850"/>
    </source>
</evidence>
<dbReference type="Pfam" id="PF07690">
    <property type="entry name" value="MFS_1"/>
    <property type="match status" value="1"/>
</dbReference>
<dbReference type="EMBL" id="JAUEPT010000003">
    <property type="protein sequence ID" value="KAK0453221.1"/>
    <property type="molecule type" value="Genomic_DNA"/>
</dbReference>
<comment type="similarity">
    <text evidence="2">Belongs to the major facilitator superfamily. Monocarboxylate porter (TC 2.A.1.13) family.</text>
</comment>
<feature type="transmembrane region" description="Helical" evidence="4">
    <location>
        <begin position="293"/>
        <end position="312"/>
    </location>
</feature>
<dbReference type="InterPro" id="IPR011701">
    <property type="entry name" value="MFS"/>
</dbReference>
<evidence type="ECO:0000256" key="3">
    <source>
        <dbReference type="SAM" id="MobiDB-lite"/>
    </source>
</evidence>
<dbReference type="PROSITE" id="PS50850">
    <property type="entry name" value="MFS"/>
    <property type="match status" value="1"/>
</dbReference>
<feature type="transmembrane region" description="Helical" evidence="4">
    <location>
        <begin position="149"/>
        <end position="171"/>
    </location>
</feature>
<dbReference type="InterPro" id="IPR036259">
    <property type="entry name" value="MFS_trans_sf"/>
</dbReference>
<dbReference type="CDD" id="cd17352">
    <property type="entry name" value="MFS_MCT_SLC16"/>
    <property type="match status" value="1"/>
</dbReference>
<feature type="transmembrane region" description="Helical" evidence="4">
    <location>
        <begin position="259"/>
        <end position="281"/>
    </location>
</feature>
<evidence type="ECO:0000256" key="4">
    <source>
        <dbReference type="SAM" id="Phobius"/>
    </source>
</evidence>
<name>A0AA39K4J0_9AGAR</name>
<dbReference type="SUPFAM" id="SSF103473">
    <property type="entry name" value="MFS general substrate transporter"/>
    <property type="match status" value="1"/>
</dbReference>
<dbReference type="PANTHER" id="PTHR11360">
    <property type="entry name" value="MONOCARBOXYLATE TRANSPORTER"/>
    <property type="match status" value="1"/>
</dbReference>
<keyword evidence="7" id="KW-1185">Reference proteome</keyword>
<feature type="domain" description="Major facilitator superfamily (MFS) profile" evidence="5">
    <location>
        <begin position="258"/>
        <end position="444"/>
    </location>
</feature>
<proteinExistence type="inferred from homology"/>
<comment type="caution">
    <text evidence="6">The sequence shown here is derived from an EMBL/GenBank/DDBJ whole genome shotgun (WGS) entry which is preliminary data.</text>
</comment>
<protein>
    <submittedName>
        <fullName evidence="6">Major facilitator superfamily domain-containing protein</fullName>
    </submittedName>
</protein>
<dbReference type="PANTHER" id="PTHR11360:SF284">
    <property type="entry name" value="EG:103B4.3 PROTEIN-RELATED"/>
    <property type="match status" value="1"/>
</dbReference>
<reference evidence="6" key="1">
    <citation type="submission" date="2023-06" db="EMBL/GenBank/DDBJ databases">
        <authorList>
            <consortium name="Lawrence Berkeley National Laboratory"/>
            <person name="Ahrendt S."/>
            <person name="Sahu N."/>
            <person name="Indic B."/>
            <person name="Wong-Bajracharya J."/>
            <person name="Merenyi Z."/>
            <person name="Ke H.-M."/>
            <person name="Monk M."/>
            <person name="Kocsube S."/>
            <person name="Drula E."/>
            <person name="Lipzen A."/>
            <person name="Balint B."/>
            <person name="Henrissat B."/>
            <person name="Andreopoulos B."/>
            <person name="Martin F.M."/>
            <person name="Harder C.B."/>
            <person name="Rigling D."/>
            <person name="Ford K.L."/>
            <person name="Foster G.D."/>
            <person name="Pangilinan J."/>
            <person name="Papanicolaou A."/>
            <person name="Barry K."/>
            <person name="LaButti K."/>
            <person name="Viragh M."/>
            <person name="Koriabine M."/>
            <person name="Yan M."/>
            <person name="Riley R."/>
            <person name="Champramary S."/>
            <person name="Plett K.L."/>
            <person name="Tsai I.J."/>
            <person name="Slot J."/>
            <person name="Sipos G."/>
            <person name="Plett J."/>
            <person name="Nagy L.G."/>
            <person name="Grigoriev I.V."/>
        </authorList>
    </citation>
    <scope>NUCLEOTIDE SEQUENCE</scope>
    <source>
        <strain evidence="6">FPL87.14</strain>
    </source>
</reference>
<evidence type="ECO:0000313" key="7">
    <source>
        <dbReference type="Proteomes" id="UP001175226"/>
    </source>
</evidence>
<evidence type="ECO:0000256" key="1">
    <source>
        <dbReference type="ARBA" id="ARBA00004141"/>
    </source>
</evidence>
<accession>A0AA39K4J0</accession>
<feature type="transmembrane region" description="Helical" evidence="4">
    <location>
        <begin position="324"/>
        <end position="342"/>
    </location>
</feature>
<keyword evidence="4" id="KW-1133">Transmembrane helix</keyword>
<dbReference type="InterPro" id="IPR050327">
    <property type="entry name" value="Proton-linked_MCT"/>
</dbReference>
<sequence length="444" mass="47365">MSHHLPHARTLSADENSDEKTLDETMTGQNKPENDGGFIKSPTDSEEDFPDGGLRAWLVVGGIMCSSLSTFGFVNAWGVFQAYYEENLLKDFDASTIAWIGSVQYALVFMPSVVTGRMFDIGYFKAPLLSASILLVLATFLVAECTQYWHFLLCQGFTIGLSCGMVFGPSVGIVGHWFRRRRGIAIGLMSTGASVGGTVFPIVNRELIDAVGFPWTMRIIGCILILGLGVANLTMKRRLPPVNASGGILNLKAFKSTPYTIWCLSGFVAMLGLYTVLTYISVSAAAYGISPDVAFYLVSIVNASSGVGRIVAGICVDRYGALNYFGPITVIAGVVTYAWPFARSLASMIVVAVVYGFTSGAFISSAVNPIYDFGEISDVGRRTGMAFSIAALGAVAGPPISGAINTATKSFEAMGYYAGSAIMLAVALLYVARYVATGTLRGRF</sequence>
<feature type="transmembrane region" description="Helical" evidence="4">
    <location>
        <begin position="97"/>
        <end position="114"/>
    </location>
</feature>
<evidence type="ECO:0000256" key="2">
    <source>
        <dbReference type="ARBA" id="ARBA00006727"/>
    </source>
</evidence>
<dbReference type="Gene3D" id="1.20.1250.20">
    <property type="entry name" value="MFS general substrate transporter like domains"/>
    <property type="match status" value="2"/>
</dbReference>